<dbReference type="InterPro" id="IPR057700">
    <property type="entry name" value="DUF7940"/>
</dbReference>
<sequence>MKETTMLKIDLSRWLIDDAKRWWKLASARLALAGGVIVTTIVANPGIIQQTLDVLPAELRPAVPPIVGLVAAVLPIVVRLWRQAPAAEPKA</sequence>
<dbReference type="Proteomes" id="UP000094256">
    <property type="component" value="Chromosome"/>
</dbReference>
<keyword evidence="1" id="KW-1133">Transmembrane helix</keyword>
<accession>A0A1B3ZE68</accession>
<dbReference type="KEGG" id="span:AWL63_18980"/>
<gene>
    <name evidence="2" type="ORF">AWL63_18980</name>
</gene>
<name>A0A1B3ZE68_9SPHN</name>
<organism evidence="2 3">
    <name type="scientific">Sphingomonas panacis</name>
    <dbReference type="NCBI Taxonomy" id="1560345"/>
    <lineage>
        <taxon>Bacteria</taxon>
        <taxon>Pseudomonadati</taxon>
        <taxon>Pseudomonadota</taxon>
        <taxon>Alphaproteobacteria</taxon>
        <taxon>Sphingomonadales</taxon>
        <taxon>Sphingomonadaceae</taxon>
        <taxon>Sphingomonas</taxon>
    </lineage>
</organism>
<reference evidence="2 3" key="1">
    <citation type="submission" date="2016-01" db="EMBL/GenBank/DDBJ databases">
        <title>Complete genome and mega plasmid sequence of Sphingomonas panacis DCY99 elicits systemic resistance in rice to Xanthomonas oryzae.</title>
        <authorList>
            <person name="Kim Y.J."/>
            <person name="Yang D.C."/>
            <person name="Sing P."/>
        </authorList>
    </citation>
    <scope>NUCLEOTIDE SEQUENCE [LARGE SCALE GENOMIC DNA]</scope>
    <source>
        <strain evidence="2 3">DCY99</strain>
    </source>
</reference>
<proteinExistence type="predicted"/>
<evidence type="ECO:0000313" key="3">
    <source>
        <dbReference type="Proteomes" id="UP000094256"/>
    </source>
</evidence>
<evidence type="ECO:0000256" key="1">
    <source>
        <dbReference type="SAM" id="Phobius"/>
    </source>
</evidence>
<dbReference type="EMBL" id="CP014168">
    <property type="protein sequence ID" value="AOH85714.1"/>
    <property type="molecule type" value="Genomic_DNA"/>
</dbReference>
<evidence type="ECO:0000313" key="2">
    <source>
        <dbReference type="EMBL" id="AOH85714.1"/>
    </source>
</evidence>
<feature type="transmembrane region" description="Helical" evidence="1">
    <location>
        <begin position="21"/>
        <end position="42"/>
    </location>
</feature>
<evidence type="ECO:0008006" key="4">
    <source>
        <dbReference type="Google" id="ProtNLM"/>
    </source>
</evidence>
<protein>
    <recommendedName>
        <fullName evidence="4">Holin</fullName>
    </recommendedName>
</protein>
<keyword evidence="1" id="KW-0812">Transmembrane</keyword>
<dbReference type="STRING" id="1560345.AWL63_18980"/>
<keyword evidence="3" id="KW-1185">Reference proteome</keyword>
<keyword evidence="1" id="KW-0472">Membrane</keyword>
<dbReference type="Pfam" id="PF25612">
    <property type="entry name" value="DUF7940"/>
    <property type="match status" value="1"/>
</dbReference>
<feature type="transmembrane region" description="Helical" evidence="1">
    <location>
        <begin position="62"/>
        <end position="81"/>
    </location>
</feature>
<dbReference type="AlphaFoldDB" id="A0A1B3ZE68"/>